<dbReference type="SUPFAM" id="SSF53474">
    <property type="entry name" value="alpha/beta-Hydrolases"/>
    <property type="match status" value="1"/>
</dbReference>
<dbReference type="PANTHER" id="PTHR43194">
    <property type="entry name" value="HYDROLASE ALPHA/BETA FOLD FAMILY"/>
    <property type="match status" value="1"/>
</dbReference>
<dbReference type="InterPro" id="IPR050228">
    <property type="entry name" value="Carboxylesterase_BioH"/>
</dbReference>
<gene>
    <name evidence="2" type="ORF">ACFFH7_22360</name>
</gene>
<dbReference type="InterPro" id="IPR006311">
    <property type="entry name" value="TAT_signal"/>
</dbReference>
<feature type="domain" description="AB hydrolase-1" evidence="1">
    <location>
        <begin position="38"/>
        <end position="296"/>
    </location>
</feature>
<dbReference type="PANTHER" id="PTHR43194:SF2">
    <property type="entry name" value="PEROXISOMAL MEMBRANE PROTEIN LPX1"/>
    <property type="match status" value="1"/>
</dbReference>
<dbReference type="RefSeq" id="WP_273935765.1">
    <property type="nucleotide sequence ID" value="NZ_CP097263.1"/>
</dbReference>
<keyword evidence="2" id="KW-0378">Hydrolase</keyword>
<evidence type="ECO:0000313" key="3">
    <source>
        <dbReference type="Proteomes" id="UP001589810"/>
    </source>
</evidence>
<reference evidence="2 3" key="1">
    <citation type="submission" date="2024-09" db="EMBL/GenBank/DDBJ databases">
        <authorList>
            <person name="Sun Q."/>
            <person name="Mori K."/>
        </authorList>
    </citation>
    <scope>NUCLEOTIDE SEQUENCE [LARGE SCALE GENOMIC DNA]</scope>
    <source>
        <strain evidence="2 3">TBRC 1432</strain>
    </source>
</reference>
<evidence type="ECO:0000259" key="1">
    <source>
        <dbReference type="Pfam" id="PF12697"/>
    </source>
</evidence>
<organism evidence="2 3">
    <name type="scientific">Kutzneria chonburiensis</name>
    <dbReference type="NCBI Taxonomy" id="1483604"/>
    <lineage>
        <taxon>Bacteria</taxon>
        <taxon>Bacillati</taxon>
        <taxon>Actinomycetota</taxon>
        <taxon>Actinomycetes</taxon>
        <taxon>Pseudonocardiales</taxon>
        <taxon>Pseudonocardiaceae</taxon>
        <taxon>Kutzneria</taxon>
    </lineage>
</organism>
<proteinExistence type="predicted"/>
<dbReference type="Pfam" id="PF12697">
    <property type="entry name" value="Abhydrolase_6"/>
    <property type="match status" value="1"/>
</dbReference>
<evidence type="ECO:0000313" key="2">
    <source>
        <dbReference type="EMBL" id="MFC0544265.1"/>
    </source>
</evidence>
<sequence>MNRRQLLGLAAGVTAAAGAGVVTGPPASAATSHRKPPLLIVHGSHGSGGAYLPLVNELVQRGRVALAVDLPGHGAEGYYPVWFQAPQDLHAMTTEVSPIAGVSLQDNVDRVVSVLRRIGPAILVGHSLGGATVSAVCNAAPQLVQRAVYVSAYCCTVLKTVVEAFQSKENADSLMLKFPPTADGAVVLANRFNWRTNDPEVLSLLREAYMADGTDAQLRAAIGGLQPDEPYGVSLSDCSLQPTTGGRVPRTYVRFTQDRAMPLALQNRMISDAGRFDVHDVHASHFGVMTRAAELAGLLDGLR</sequence>
<dbReference type="InterPro" id="IPR000073">
    <property type="entry name" value="AB_hydrolase_1"/>
</dbReference>
<name>A0ABV6MVC6_9PSEU</name>
<keyword evidence="3" id="KW-1185">Reference proteome</keyword>
<comment type="caution">
    <text evidence="2">The sequence shown here is derived from an EMBL/GenBank/DDBJ whole genome shotgun (WGS) entry which is preliminary data.</text>
</comment>
<dbReference type="PROSITE" id="PS51318">
    <property type="entry name" value="TAT"/>
    <property type="match status" value="1"/>
</dbReference>
<dbReference type="Gene3D" id="3.40.50.1820">
    <property type="entry name" value="alpha/beta hydrolase"/>
    <property type="match status" value="1"/>
</dbReference>
<dbReference type="InterPro" id="IPR029058">
    <property type="entry name" value="AB_hydrolase_fold"/>
</dbReference>
<protein>
    <submittedName>
        <fullName evidence="2">Alpha/beta fold hydrolase</fullName>
    </submittedName>
</protein>
<dbReference type="GO" id="GO:0016787">
    <property type="term" value="F:hydrolase activity"/>
    <property type="evidence" value="ECO:0007669"/>
    <property type="project" value="UniProtKB-KW"/>
</dbReference>
<accession>A0ABV6MVC6</accession>
<dbReference type="EMBL" id="JBHLUD010000007">
    <property type="protein sequence ID" value="MFC0544265.1"/>
    <property type="molecule type" value="Genomic_DNA"/>
</dbReference>
<dbReference type="Proteomes" id="UP001589810">
    <property type="component" value="Unassembled WGS sequence"/>
</dbReference>